<dbReference type="AlphaFoldDB" id="A0A4R1YX41"/>
<sequence length="56" mass="6275">MVNAVGFHRTDLLHLGKDALGKRRYQVEVLPAATFRSVRQCVLHGMGLSRLTNLLD</sequence>
<accession>A0A4R1YX41</accession>
<protein>
    <submittedName>
        <fullName evidence="1">Uncharacterized protein</fullName>
    </submittedName>
</protein>
<comment type="caution">
    <text evidence="1">The sequence shown here is derived from an EMBL/GenBank/DDBJ whole genome shotgun (WGS) entry which is preliminary data.</text>
</comment>
<proteinExistence type="predicted"/>
<dbReference type="Proteomes" id="UP000295277">
    <property type="component" value="Unassembled WGS sequence"/>
</dbReference>
<reference evidence="1 2" key="1">
    <citation type="submission" date="2019-03" db="EMBL/GenBank/DDBJ databases">
        <title>Genomic Encyclopedia of Type Strains, Phase IV (KMG-IV): sequencing the most valuable type-strain genomes for metagenomic binning, comparative biology and taxonomic classification.</title>
        <authorList>
            <person name="Goeker M."/>
        </authorList>
    </citation>
    <scope>NUCLEOTIDE SEQUENCE [LARGE SCALE GENOMIC DNA]</scope>
    <source>
        <strain evidence="1 2">DSM 21153</strain>
    </source>
</reference>
<evidence type="ECO:0000313" key="1">
    <source>
        <dbReference type="EMBL" id="TCM85772.1"/>
    </source>
</evidence>
<dbReference type="EMBL" id="SLVM01000006">
    <property type="protein sequence ID" value="TCM85772.1"/>
    <property type="molecule type" value="Genomic_DNA"/>
</dbReference>
<gene>
    <name evidence="1" type="ORF">EV216_10672</name>
</gene>
<evidence type="ECO:0000313" key="2">
    <source>
        <dbReference type="Proteomes" id="UP000295277"/>
    </source>
</evidence>
<keyword evidence="2" id="KW-1185">Reference proteome</keyword>
<organism evidence="1 2">
    <name type="scientific">Rhodovulum steppense</name>
    <dbReference type="NCBI Taxonomy" id="540251"/>
    <lineage>
        <taxon>Bacteria</taxon>
        <taxon>Pseudomonadati</taxon>
        <taxon>Pseudomonadota</taxon>
        <taxon>Alphaproteobacteria</taxon>
        <taxon>Rhodobacterales</taxon>
        <taxon>Paracoccaceae</taxon>
        <taxon>Rhodovulum</taxon>
    </lineage>
</organism>
<name>A0A4R1YX41_9RHOB</name>